<dbReference type="DNASU" id="1146271"/>
<keyword evidence="9 10" id="KW-0002">3D-structure</keyword>
<dbReference type="PDB" id="2N2L">
    <property type="method" value="NMR"/>
    <property type="chains" value="A=39-194"/>
</dbReference>
<evidence type="ECO:0000313" key="8">
    <source>
        <dbReference type="Proteomes" id="UP000002490"/>
    </source>
</evidence>
<dbReference type="HOGENOM" id="CLU_099385_1_0_6"/>
<feature type="domain" description="Outer membrane protein beta-barrel" evidence="6">
    <location>
        <begin position="25"/>
        <end position="194"/>
    </location>
</feature>
<dbReference type="PDB" id="2N2M">
    <property type="method" value="NMR"/>
    <property type="chains" value="A=39-194"/>
</dbReference>
<dbReference type="EMBL" id="AE009952">
    <property type="protein sequence ID" value="AAM84897.1"/>
    <property type="molecule type" value="Genomic_DNA"/>
</dbReference>
<dbReference type="GO" id="GO:0009279">
    <property type="term" value="C:cell outer membrane"/>
    <property type="evidence" value="ECO:0007669"/>
    <property type="project" value="UniProtKB-SubCell"/>
</dbReference>
<evidence type="ECO:0007829" key="11">
    <source>
        <dbReference type="PDB" id="3QRA"/>
    </source>
</evidence>
<dbReference type="PDBsum" id="3QRC"/>
<dbReference type="AlphaFoldDB" id="Q8D0Z7"/>
<dbReference type="InterPro" id="IPR027385">
    <property type="entry name" value="Beta-barrel_OMP"/>
</dbReference>
<dbReference type="PROSITE" id="PS00695">
    <property type="entry name" value="ENT_VIR_OMP_2"/>
    <property type="match status" value="1"/>
</dbReference>
<evidence type="ECO:0000256" key="2">
    <source>
        <dbReference type="ARBA" id="ARBA00022452"/>
    </source>
</evidence>
<dbReference type="PDB" id="3QRC">
    <property type="method" value="X-ray"/>
    <property type="resolution" value="1.85 A"/>
    <property type="chains" value="A/B=39-194"/>
</dbReference>
<evidence type="ECO:0000256" key="4">
    <source>
        <dbReference type="ARBA" id="ARBA00022729"/>
    </source>
</evidence>
<dbReference type="PANTHER" id="PTHR35892">
    <property type="entry name" value="OUTER MEMBRANE PROTEIN PAGN-RELATED"/>
    <property type="match status" value="1"/>
</dbReference>
<dbReference type="PDB" id="3QRA">
    <property type="method" value="X-ray"/>
    <property type="resolution" value="1.80 A"/>
    <property type="chains" value="A=39-194"/>
</dbReference>
<keyword evidence="4" id="KW-0732">Signal</keyword>
<evidence type="ECO:0007829" key="9">
    <source>
        <dbReference type="PDB" id="2N2L"/>
    </source>
</evidence>
<proteinExistence type="evidence at protein level"/>
<organism evidence="7 8">
    <name type="scientific">Yersinia pestis</name>
    <dbReference type="NCBI Taxonomy" id="632"/>
    <lineage>
        <taxon>Bacteria</taxon>
        <taxon>Pseudomonadati</taxon>
        <taxon>Pseudomonadota</taxon>
        <taxon>Gammaproteobacteria</taxon>
        <taxon>Enterobacterales</taxon>
        <taxon>Yersiniaceae</taxon>
        <taxon>Yersinia</taxon>
    </lineage>
</organism>
<dbReference type="SUPFAM" id="SSF56925">
    <property type="entry name" value="OMPA-like"/>
    <property type="match status" value="1"/>
</dbReference>
<dbReference type="InterPro" id="IPR011250">
    <property type="entry name" value="OMP/PagP_B-barrel"/>
</dbReference>
<protein>
    <submittedName>
        <fullName evidence="7">Outer membrane protein X</fullName>
    </submittedName>
</protein>
<evidence type="ECO:0000313" key="7">
    <source>
        <dbReference type="EMBL" id="AAM84897.1"/>
    </source>
</evidence>
<name>Q8D0Z7_YERPE</name>
<comment type="subcellular location">
    <subcellularLocation>
        <location evidence="1">Cell outer membrane</location>
        <topology evidence="1">Multi-pass membrane protein</topology>
    </subcellularLocation>
</comment>
<evidence type="ECO:0000259" key="6">
    <source>
        <dbReference type="Pfam" id="PF13505"/>
    </source>
</evidence>
<dbReference type="InterPro" id="IPR051723">
    <property type="entry name" value="Bact_OM_Invasion-Related"/>
</dbReference>
<gene>
    <name evidence="7" type="primary">ompX</name>
    <name evidence="7" type="ordered locus">y1324</name>
</gene>
<dbReference type="PRINTS" id="PR00316">
    <property type="entry name" value="ENTEROVIROMP"/>
</dbReference>
<dbReference type="PDBsum" id="3QRA"/>
<dbReference type="EvolutionaryTrace" id="Q8D0Z7"/>
<dbReference type="Pfam" id="PF13505">
    <property type="entry name" value="OMP_b-brl"/>
    <property type="match status" value="1"/>
</dbReference>
<dbReference type="PANTHER" id="PTHR35892:SF2">
    <property type="entry name" value="OUTER MEMBRANE PROTEIN PAGN"/>
    <property type="match status" value="1"/>
</dbReference>
<evidence type="ECO:0000256" key="3">
    <source>
        <dbReference type="ARBA" id="ARBA00022692"/>
    </source>
</evidence>
<evidence type="ECO:0000256" key="5">
    <source>
        <dbReference type="ARBA" id="ARBA00023136"/>
    </source>
</evidence>
<dbReference type="SMR" id="Q8D0Z7"/>
<dbReference type="PDBsum" id="2N2M"/>
<sequence length="194" mass="21569">MVTVLGIVITIWMVFMNKTLLVSSLIACLSIASVNVYAEGESSISIGYAQSRVKEDGYKLDKNPRGFNLKYRYEFNNDWGVIGSFAQTRRGFEESVDGFKLIDGDFKYYSVTAGPVFRINEYVSLYGLLGAGHGKAKFSSIFGQSESRSKTSLAYGAGLQFNPHPNFVIDASYEYSKLDDVKVGTWMLGAGYRF</sequence>
<dbReference type="Gene3D" id="2.40.160.20">
    <property type="match status" value="1"/>
</dbReference>
<accession>Q8D0Z7</accession>
<reference evidence="9 10" key="3">
    <citation type="journal article" date="2015" name="J. Biomol. NMR">
        <title>Backbone structure of Yersinia pestis Ail determined in micelles by NMR-restrained simulated annealing with implicit membrane solvation.</title>
        <authorList>
            <person name="Marassi F.M."/>
            <person name="Ding Y."/>
            <person name="Schwieters C.D."/>
            <person name="Tian Y."/>
            <person name="Yao Y."/>
        </authorList>
    </citation>
    <scope>STRUCTURE BY NMR OF 39-194</scope>
</reference>
<dbReference type="GO" id="GO:0044384">
    <property type="term" value="C:host outer membrane"/>
    <property type="evidence" value="ECO:0007669"/>
    <property type="project" value="InterPro"/>
</dbReference>
<evidence type="ECO:0000256" key="1">
    <source>
        <dbReference type="ARBA" id="ARBA00004571"/>
    </source>
</evidence>
<dbReference type="PROSITE" id="PS00694">
    <property type="entry name" value="ENT_VIR_OMP_1"/>
    <property type="match status" value="1"/>
</dbReference>
<dbReference type="Proteomes" id="UP000002490">
    <property type="component" value="Chromosome"/>
</dbReference>
<dbReference type="PDBsum" id="2N2L"/>
<evidence type="ECO:0007829" key="12">
    <source>
        <dbReference type="PDB" id="3QRC"/>
    </source>
</evidence>
<reference evidence="11 12" key="2">
    <citation type="journal article" date="2011" name="Structure">
        <title>Structural insights into Ail-mediated adhesion in Yersinia pestis.</title>
        <authorList>
            <person name="Yamashita S."/>
            <person name="Lukacik P."/>
            <person name="Barnard T.J."/>
            <person name="Noinaj N."/>
            <person name="Felek S."/>
            <person name="Tsang T.M."/>
            <person name="Krukonis E.S."/>
            <person name="Hinnebusch B.J."/>
            <person name="Buchanan S.K."/>
        </authorList>
    </citation>
    <scope>X-RAY CRYSTALLOGRAPHY (1.80 ANGSTROMS) OF 39-194</scope>
</reference>
<evidence type="ECO:0007829" key="10">
    <source>
        <dbReference type="PDB" id="2N2M"/>
    </source>
</evidence>
<dbReference type="BMRB" id="Q8D0Z7"/>
<reference evidence="7 8" key="1">
    <citation type="journal article" date="2002" name="J. Bacteriol.">
        <title>Genome sequence of Yersinia pestis KIM.</title>
        <authorList>
            <person name="Deng W."/>
            <person name="Burland V."/>
            <person name="Plunkett G.III."/>
            <person name="Boutin A."/>
            <person name="Mayhew G.F."/>
            <person name="Liss P."/>
            <person name="Perna N.T."/>
            <person name="Rose D.J."/>
            <person name="Mau B."/>
            <person name="Zhou S."/>
            <person name="Schwartz D.C."/>
            <person name="Fetherston J.D."/>
            <person name="Lindler L.E."/>
            <person name="Brubaker R.R."/>
            <person name="Plana G.V."/>
            <person name="Straley S.C."/>
            <person name="McDonough K.A."/>
            <person name="Nilles M.L."/>
            <person name="Matson J.S."/>
            <person name="Blattner F.R."/>
            <person name="Perry R.D."/>
        </authorList>
    </citation>
    <scope>NUCLEOTIDE SEQUENCE [LARGE SCALE GENOMIC DNA]</scope>
    <source>
        <strain evidence="8">KIM10+ / Biovar Mediaevalis</strain>
    </source>
</reference>
<keyword evidence="5" id="KW-0472">Membrane</keyword>
<dbReference type="KEGG" id="ypk:y1324"/>
<keyword evidence="3" id="KW-0812">Transmembrane</keyword>
<keyword evidence="2" id="KW-1134">Transmembrane beta strand</keyword>
<dbReference type="InterPro" id="IPR000758">
    <property type="entry name" value="Enterovir_OMP"/>
</dbReference>